<gene>
    <name evidence="1" type="ORF">ST47_g1567</name>
</gene>
<accession>A0A163KVP6</accession>
<evidence type="ECO:0000313" key="1">
    <source>
        <dbReference type="EMBL" id="KZM27283.1"/>
    </source>
</evidence>
<dbReference type="AlphaFoldDB" id="A0A163KVP6"/>
<reference evidence="1 2" key="1">
    <citation type="journal article" date="2016" name="Sci. Rep.">
        <title>Draft genome sequencing and secretome analysis of fungal phytopathogen Ascochyta rabiei provides insight into the necrotrophic effector repertoire.</title>
        <authorList>
            <person name="Verma S."/>
            <person name="Gazara R.K."/>
            <person name="Nizam S."/>
            <person name="Parween S."/>
            <person name="Chattopadhyay D."/>
            <person name="Verma P.K."/>
        </authorList>
    </citation>
    <scope>NUCLEOTIDE SEQUENCE [LARGE SCALE GENOMIC DNA]</scope>
    <source>
        <strain evidence="1 2">ArDII</strain>
    </source>
</reference>
<dbReference type="EMBL" id="JYNV01000073">
    <property type="protein sequence ID" value="KZM27283.1"/>
    <property type="molecule type" value="Genomic_DNA"/>
</dbReference>
<keyword evidence="2" id="KW-1185">Reference proteome</keyword>
<evidence type="ECO:0000313" key="2">
    <source>
        <dbReference type="Proteomes" id="UP000076837"/>
    </source>
</evidence>
<dbReference type="OrthoDB" id="5595137at2759"/>
<dbReference type="Proteomes" id="UP000076837">
    <property type="component" value="Unassembled WGS sequence"/>
</dbReference>
<proteinExistence type="predicted"/>
<protein>
    <submittedName>
        <fullName evidence="1">Uncharacterized protein</fullName>
    </submittedName>
</protein>
<organism evidence="1 2">
    <name type="scientific">Didymella rabiei</name>
    <name type="common">Chickpea ascochyta blight fungus</name>
    <name type="synonym">Mycosphaerella rabiei</name>
    <dbReference type="NCBI Taxonomy" id="5454"/>
    <lineage>
        <taxon>Eukaryota</taxon>
        <taxon>Fungi</taxon>
        <taxon>Dikarya</taxon>
        <taxon>Ascomycota</taxon>
        <taxon>Pezizomycotina</taxon>
        <taxon>Dothideomycetes</taxon>
        <taxon>Pleosporomycetidae</taxon>
        <taxon>Pleosporales</taxon>
        <taxon>Pleosporineae</taxon>
        <taxon>Didymellaceae</taxon>
        <taxon>Ascochyta</taxon>
    </lineage>
</organism>
<name>A0A163KVP6_DIDRA</name>
<comment type="caution">
    <text evidence="1">The sequence shown here is derived from an EMBL/GenBank/DDBJ whole genome shotgun (WGS) entry which is preliminary data.</text>
</comment>
<sequence>MKATTTVFGLALALSGSAQADMVMSGCAIQHKAGNGGNAFTIFWSGVPAASTSTICGHFDEDLTGITTSQKIQKLGDKCSTDNAGGMSTVVTLNKQSCLTQANAIIEAARKALGTGGTFDDTNTCNFAVSNC</sequence>